<comment type="caution">
    <text evidence="6">The sequence shown here is derived from an EMBL/GenBank/DDBJ whole genome shotgun (WGS) entry which is preliminary data.</text>
</comment>
<feature type="domain" description="HNH nuclease" evidence="5">
    <location>
        <begin position="18"/>
        <end position="78"/>
    </location>
</feature>
<keyword evidence="7" id="KW-1185">Reference proteome</keyword>
<evidence type="ECO:0000256" key="1">
    <source>
        <dbReference type="ARBA" id="ARBA00022722"/>
    </source>
</evidence>
<comment type="similarity">
    <text evidence="3">Belongs to the HNH nuclease family.</text>
</comment>
<dbReference type="GO" id="GO:0005829">
    <property type="term" value="C:cytosol"/>
    <property type="evidence" value="ECO:0007669"/>
    <property type="project" value="TreeGrafter"/>
</dbReference>
<dbReference type="SMART" id="SM00507">
    <property type="entry name" value="HNHc"/>
    <property type="match status" value="1"/>
</dbReference>
<dbReference type="PANTHER" id="PTHR41286">
    <property type="entry name" value="HNH NUCLEASE YAJD-RELATED"/>
    <property type="match status" value="1"/>
</dbReference>
<keyword evidence="2" id="KW-0378">Hydrolase</keyword>
<dbReference type="PANTHER" id="PTHR41286:SF1">
    <property type="entry name" value="HNH NUCLEASE YAJD-RELATED"/>
    <property type="match status" value="1"/>
</dbReference>
<protein>
    <recommendedName>
        <fullName evidence="4">Putative HNH nuclease YajD</fullName>
    </recommendedName>
</protein>
<evidence type="ECO:0000313" key="6">
    <source>
        <dbReference type="EMBL" id="PXY01408.1"/>
    </source>
</evidence>
<dbReference type="GO" id="GO:0008270">
    <property type="term" value="F:zinc ion binding"/>
    <property type="evidence" value="ECO:0007669"/>
    <property type="project" value="InterPro"/>
</dbReference>
<sequence>MLRAKEAHQKIYQDRRWKDLRALKYSDNPVCECCKRKYTEHIHHIIPFAQFIDLDYDKALEYAFDYDNLSSLCEACHIEVHKFMNMELEDFELLLEVLEEVDSNFNEYLLEVYRKNLEISVC</sequence>
<keyword evidence="1" id="KW-0540">Nuclease</keyword>
<evidence type="ECO:0000256" key="4">
    <source>
        <dbReference type="ARBA" id="ARBA00040194"/>
    </source>
</evidence>
<dbReference type="AlphaFoldDB" id="A0A2V3ZYA5"/>
<evidence type="ECO:0000313" key="7">
    <source>
        <dbReference type="Proteomes" id="UP000248079"/>
    </source>
</evidence>
<organism evidence="6 7">
    <name type="scientific">Marinifilum breve</name>
    <dbReference type="NCBI Taxonomy" id="2184082"/>
    <lineage>
        <taxon>Bacteria</taxon>
        <taxon>Pseudomonadati</taxon>
        <taxon>Bacteroidota</taxon>
        <taxon>Bacteroidia</taxon>
        <taxon>Marinilabiliales</taxon>
        <taxon>Marinifilaceae</taxon>
    </lineage>
</organism>
<evidence type="ECO:0000259" key="5">
    <source>
        <dbReference type="SMART" id="SM00507"/>
    </source>
</evidence>
<dbReference type="CDD" id="cd00085">
    <property type="entry name" value="HNHc"/>
    <property type="match status" value="1"/>
</dbReference>
<dbReference type="OrthoDB" id="962665at2"/>
<dbReference type="Gene3D" id="1.10.30.50">
    <property type="match status" value="1"/>
</dbReference>
<proteinExistence type="inferred from homology"/>
<dbReference type="Proteomes" id="UP000248079">
    <property type="component" value="Unassembled WGS sequence"/>
</dbReference>
<reference evidence="6 7" key="1">
    <citation type="submission" date="2018-05" db="EMBL/GenBank/DDBJ databases">
        <title>Marinifilum breve JC075T sp. nov., a marine bacterium isolated from Yongle Blue Hole in the South China Sea.</title>
        <authorList>
            <person name="Fu T."/>
        </authorList>
    </citation>
    <scope>NUCLEOTIDE SEQUENCE [LARGE SCALE GENOMIC DNA]</scope>
    <source>
        <strain evidence="6 7">JC075</strain>
    </source>
</reference>
<evidence type="ECO:0000256" key="2">
    <source>
        <dbReference type="ARBA" id="ARBA00022801"/>
    </source>
</evidence>
<gene>
    <name evidence="6" type="ORF">DF185_07950</name>
</gene>
<evidence type="ECO:0000256" key="3">
    <source>
        <dbReference type="ARBA" id="ARBA00038412"/>
    </source>
</evidence>
<dbReference type="GO" id="GO:0004519">
    <property type="term" value="F:endonuclease activity"/>
    <property type="evidence" value="ECO:0007669"/>
    <property type="project" value="InterPro"/>
</dbReference>
<dbReference type="InterPro" id="IPR002711">
    <property type="entry name" value="HNH"/>
</dbReference>
<dbReference type="RefSeq" id="WP_110360220.1">
    <property type="nucleotide sequence ID" value="NZ_QFLI01000003.1"/>
</dbReference>
<dbReference type="EMBL" id="QFLI01000003">
    <property type="protein sequence ID" value="PXY01408.1"/>
    <property type="molecule type" value="Genomic_DNA"/>
</dbReference>
<name>A0A2V3ZYA5_9BACT</name>
<accession>A0A2V3ZYA5</accession>
<dbReference type="Pfam" id="PF01844">
    <property type="entry name" value="HNH"/>
    <property type="match status" value="1"/>
</dbReference>
<dbReference type="GO" id="GO:0016787">
    <property type="term" value="F:hydrolase activity"/>
    <property type="evidence" value="ECO:0007669"/>
    <property type="project" value="UniProtKB-KW"/>
</dbReference>
<dbReference type="InterPro" id="IPR003615">
    <property type="entry name" value="HNH_nuc"/>
</dbReference>
<dbReference type="GO" id="GO:0003676">
    <property type="term" value="F:nucleic acid binding"/>
    <property type="evidence" value="ECO:0007669"/>
    <property type="project" value="InterPro"/>
</dbReference>